<comment type="caution">
    <text evidence="11">The sequence shown here is derived from an EMBL/GenBank/DDBJ whole genome shotgun (WGS) entry which is preliminary data.</text>
</comment>
<dbReference type="InterPro" id="IPR036526">
    <property type="entry name" value="C-N_Hydrolase_sf"/>
</dbReference>
<keyword evidence="5 9" id="KW-0812">Transmembrane</keyword>
<proteinExistence type="inferred from homology"/>
<feature type="transmembrane region" description="Helical" evidence="9">
    <location>
        <begin position="77"/>
        <end position="99"/>
    </location>
</feature>
<dbReference type="PANTHER" id="PTHR38686">
    <property type="entry name" value="APOLIPOPROTEIN N-ACYLTRANSFERASE"/>
    <property type="match status" value="1"/>
</dbReference>
<protein>
    <recommendedName>
        <fullName evidence="9">Apolipoprotein N-acyltransferase</fullName>
        <shortName evidence="9">ALP N-acyltransferase</shortName>
        <ecNumber evidence="9">2.3.1.269</ecNumber>
    </recommendedName>
</protein>
<keyword evidence="4 9" id="KW-0808">Transferase</keyword>
<sequence length="523" mass="59284">MWRKIAAVFCSALLLSPGWLGGTGLTLLIGLVPLLWISSTYDSSRRAWWGMFGWALLTFVLWNAFTIWWIWLATPVGPFAATLASSTLNMIAFMLFHTVSKKGPKALVYTLLVSGWIATEYWYTVGDFSWPWLLLGNGFSHETWAVQWYEYTGIFGGTLWVLLCNIVIFEAWQHRHQAKAWIGAGTIVLLPILWSLIIFWSYKAPDQGTIQVSVVQPNIDPYSTKFIQGTERMQEELILSLLEQVPDKTDFIVLPETVMPFSYNEEYLSTAPFIQELKDWLQNDHSRAMIVAGAETIITYTPAERTETARRDPYSGRYYDKFNSALGIDTTDYLPIHHKGRLVIGVESTPTWIFKVLKFLVIDLGGTVGQLGVGEPGPVFRHNGVAVGPAICYEGLYGGFYGKFVQQGAQAMLISSNDGWWGDTPGHKLLFSISRLRAIEHRRAIARSANTGTSGFINPRGDVLQKLGWERRGILTSEVELNNKMTFYTRYGDYLGRISEYVMGLCILYYIAYRVRKKNYLVE</sequence>
<keyword evidence="6 9" id="KW-1133">Transmembrane helix</keyword>
<comment type="function">
    <text evidence="9">Catalyzes the phospholipid dependent N-acylation of the N-terminal cysteine of apolipoprotein, the last step in lipoprotein maturation.</text>
</comment>
<feature type="transmembrane region" description="Helical" evidence="9">
    <location>
        <begin position="106"/>
        <end position="124"/>
    </location>
</feature>
<dbReference type="GO" id="GO:0042158">
    <property type="term" value="P:lipoprotein biosynthetic process"/>
    <property type="evidence" value="ECO:0007669"/>
    <property type="project" value="UniProtKB-UniRule"/>
</dbReference>
<evidence type="ECO:0000313" key="12">
    <source>
        <dbReference type="Proteomes" id="UP000824259"/>
    </source>
</evidence>
<evidence type="ECO:0000256" key="3">
    <source>
        <dbReference type="ARBA" id="ARBA00022475"/>
    </source>
</evidence>
<dbReference type="InterPro" id="IPR045378">
    <property type="entry name" value="LNT_N"/>
</dbReference>
<dbReference type="Proteomes" id="UP000824259">
    <property type="component" value="Unassembled WGS sequence"/>
</dbReference>
<dbReference type="GO" id="GO:0005886">
    <property type="term" value="C:plasma membrane"/>
    <property type="evidence" value="ECO:0007669"/>
    <property type="project" value="UniProtKB-SubCell"/>
</dbReference>
<keyword evidence="8 9" id="KW-0012">Acyltransferase</keyword>
<dbReference type="SUPFAM" id="SSF56317">
    <property type="entry name" value="Carbon-nitrogen hydrolase"/>
    <property type="match status" value="1"/>
</dbReference>
<feature type="transmembrane region" description="Helical" evidence="9">
    <location>
        <begin position="6"/>
        <end position="36"/>
    </location>
</feature>
<evidence type="ECO:0000256" key="7">
    <source>
        <dbReference type="ARBA" id="ARBA00023136"/>
    </source>
</evidence>
<dbReference type="PANTHER" id="PTHR38686:SF1">
    <property type="entry name" value="APOLIPOPROTEIN N-ACYLTRANSFERASE"/>
    <property type="match status" value="1"/>
</dbReference>
<dbReference type="PROSITE" id="PS50263">
    <property type="entry name" value="CN_HYDROLASE"/>
    <property type="match status" value="1"/>
</dbReference>
<dbReference type="EC" id="2.3.1.269" evidence="9"/>
<dbReference type="GO" id="GO:0016410">
    <property type="term" value="F:N-acyltransferase activity"/>
    <property type="evidence" value="ECO:0007669"/>
    <property type="project" value="UniProtKB-UniRule"/>
</dbReference>
<comment type="subcellular location">
    <subcellularLocation>
        <location evidence="1 9">Cell membrane</location>
        <topology evidence="1 9">Multi-pass membrane protein</topology>
    </subcellularLocation>
</comment>
<feature type="transmembrane region" description="Helical" evidence="9">
    <location>
        <begin position="494"/>
        <end position="513"/>
    </location>
</feature>
<dbReference type="EMBL" id="DWYR01000011">
    <property type="protein sequence ID" value="HJA98822.1"/>
    <property type="molecule type" value="Genomic_DNA"/>
</dbReference>
<dbReference type="HAMAP" id="MF_01148">
    <property type="entry name" value="Lnt"/>
    <property type="match status" value="1"/>
</dbReference>
<feature type="domain" description="CN hydrolase" evidence="10">
    <location>
        <begin position="210"/>
        <end position="481"/>
    </location>
</feature>
<organism evidence="11 12">
    <name type="scientific">Candidatus Alistipes avicola</name>
    <dbReference type="NCBI Taxonomy" id="2838432"/>
    <lineage>
        <taxon>Bacteria</taxon>
        <taxon>Pseudomonadati</taxon>
        <taxon>Bacteroidota</taxon>
        <taxon>Bacteroidia</taxon>
        <taxon>Bacteroidales</taxon>
        <taxon>Rikenellaceae</taxon>
        <taxon>Alistipes</taxon>
    </lineage>
</organism>
<reference evidence="11" key="2">
    <citation type="submission" date="2021-04" db="EMBL/GenBank/DDBJ databases">
        <authorList>
            <person name="Gilroy R."/>
        </authorList>
    </citation>
    <scope>NUCLEOTIDE SEQUENCE</scope>
    <source>
        <strain evidence="11">CHK169-11906</strain>
    </source>
</reference>
<evidence type="ECO:0000256" key="4">
    <source>
        <dbReference type="ARBA" id="ARBA00022679"/>
    </source>
</evidence>
<comment type="similarity">
    <text evidence="2 9">Belongs to the CN hydrolase family. Apolipoprotein N-acyltransferase subfamily.</text>
</comment>
<evidence type="ECO:0000256" key="6">
    <source>
        <dbReference type="ARBA" id="ARBA00022989"/>
    </source>
</evidence>
<comment type="catalytic activity">
    <reaction evidence="9">
        <text>N-terminal S-1,2-diacyl-sn-glyceryl-L-cysteinyl-[lipoprotein] + a glycerophospholipid = N-acyl-S-1,2-diacyl-sn-glyceryl-L-cysteinyl-[lipoprotein] + a 2-acyl-sn-glycero-3-phospholipid + H(+)</text>
        <dbReference type="Rhea" id="RHEA:48228"/>
        <dbReference type="Rhea" id="RHEA-COMP:14681"/>
        <dbReference type="Rhea" id="RHEA-COMP:14684"/>
        <dbReference type="ChEBI" id="CHEBI:15378"/>
        <dbReference type="ChEBI" id="CHEBI:136912"/>
        <dbReference type="ChEBI" id="CHEBI:140656"/>
        <dbReference type="ChEBI" id="CHEBI:140657"/>
        <dbReference type="ChEBI" id="CHEBI:140660"/>
        <dbReference type="EC" id="2.3.1.269"/>
    </reaction>
</comment>
<dbReference type="Pfam" id="PF20154">
    <property type="entry name" value="LNT_N"/>
    <property type="match status" value="1"/>
</dbReference>
<dbReference type="InterPro" id="IPR003010">
    <property type="entry name" value="C-N_Hydrolase"/>
</dbReference>
<dbReference type="Gene3D" id="3.60.110.10">
    <property type="entry name" value="Carbon-nitrogen hydrolase"/>
    <property type="match status" value="1"/>
</dbReference>
<feature type="transmembrane region" description="Helical" evidence="9">
    <location>
        <begin position="48"/>
        <end position="71"/>
    </location>
</feature>
<dbReference type="CDD" id="cd07571">
    <property type="entry name" value="ALP_N-acyl_transferase"/>
    <property type="match status" value="1"/>
</dbReference>
<evidence type="ECO:0000259" key="10">
    <source>
        <dbReference type="PROSITE" id="PS50263"/>
    </source>
</evidence>
<keyword evidence="7 9" id="KW-0472">Membrane</keyword>
<keyword evidence="3 9" id="KW-1003">Cell membrane</keyword>
<dbReference type="InterPro" id="IPR004563">
    <property type="entry name" value="Apolipo_AcylTrfase"/>
</dbReference>
<evidence type="ECO:0000256" key="8">
    <source>
        <dbReference type="ARBA" id="ARBA00023315"/>
    </source>
</evidence>
<evidence type="ECO:0000256" key="9">
    <source>
        <dbReference type="HAMAP-Rule" id="MF_01148"/>
    </source>
</evidence>
<accession>A0A9D2IEQ5</accession>
<evidence type="ECO:0000313" key="11">
    <source>
        <dbReference type="EMBL" id="HJA98822.1"/>
    </source>
</evidence>
<comment type="pathway">
    <text evidence="9">Protein modification; lipoprotein biosynthesis (N-acyl transfer).</text>
</comment>
<name>A0A9D2IEQ5_9BACT</name>
<gene>
    <name evidence="9 11" type="primary">lnt</name>
    <name evidence="11" type="ORF">H9779_04370</name>
</gene>
<dbReference type="Pfam" id="PF00795">
    <property type="entry name" value="CN_hydrolase"/>
    <property type="match status" value="1"/>
</dbReference>
<dbReference type="NCBIfam" id="TIGR00546">
    <property type="entry name" value="lnt"/>
    <property type="match status" value="1"/>
</dbReference>
<evidence type="ECO:0000256" key="2">
    <source>
        <dbReference type="ARBA" id="ARBA00010065"/>
    </source>
</evidence>
<feature type="transmembrane region" description="Helical" evidence="9">
    <location>
        <begin position="180"/>
        <end position="202"/>
    </location>
</feature>
<feature type="transmembrane region" description="Helical" evidence="9">
    <location>
        <begin position="148"/>
        <end position="168"/>
    </location>
</feature>
<dbReference type="AlphaFoldDB" id="A0A9D2IEQ5"/>
<evidence type="ECO:0000256" key="1">
    <source>
        <dbReference type="ARBA" id="ARBA00004651"/>
    </source>
</evidence>
<evidence type="ECO:0000256" key="5">
    <source>
        <dbReference type="ARBA" id="ARBA00022692"/>
    </source>
</evidence>
<reference evidence="11" key="1">
    <citation type="journal article" date="2021" name="PeerJ">
        <title>Extensive microbial diversity within the chicken gut microbiome revealed by metagenomics and culture.</title>
        <authorList>
            <person name="Gilroy R."/>
            <person name="Ravi A."/>
            <person name="Getino M."/>
            <person name="Pursley I."/>
            <person name="Horton D.L."/>
            <person name="Alikhan N.F."/>
            <person name="Baker D."/>
            <person name="Gharbi K."/>
            <person name="Hall N."/>
            <person name="Watson M."/>
            <person name="Adriaenssens E.M."/>
            <person name="Foster-Nyarko E."/>
            <person name="Jarju S."/>
            <person name="Secka A."/>
            <person name="Antonio M."/>
            <person name="Oren A."/>
            <person name="Chaudhuri R.R."/>
            <person name="La Ragione R."/>
            <person name="Hildebrand F."/>
            <person name="Pallen M.J."/>
        </authorList>
    </citation>
    <scope>NUCLEOTIDE SEQUENCE</scope>
    <source>
        <strain evidence="11">CHK169-11906</strain>
    </source>
</reference>